<dbReference type="GO" id="GO:0005886">
    <property type="term" value="C:plasma membrane"/>
    <property type="evidence" value="ECO:0007669"/>
    <property type="project" value="UniProtKB-SubCell"/>
</dbReference>
<dbReference type="CDD" id="cd13131">
    <property type="entry name" value="MATE_NorM_like"/>
    <property type="match status" value="1"/>
</dbReference>
<keyword evidence="6" id="KW-0050">Antiport</keyword>
<feature type="transmembrane region" description="Helical" evidence="13">
    <location>
        <begin position="351"/>
        <end position="369"/>
    </location>
</feature>
<keyword evidence="8 13" id="KW-0812">Transmembrane</keyword>
<dbReference type="AlphaFoldDB" id="A0A544SK04"/>
<dbReference type="EMBL" id="VDGG01000069">
    <property type="protein sequence ID" value="TQR05536.1"/>
    <property type="molecule type" value="Genomic_DNA"/>
</dbReference>
<evidence type="ECO:0000256" key="7">
    <source>
        <dbReference type="ARBA" id="ARBA00022475"/>
    </source>
</evidence>
<feature type="transmembrane region" description="Helical" evidence="13">
    <location>
        <begin position="56"/>
        <end position="81"/>
    </location>
</feature>
<comment type="function">
    <text evidence="1">Multidrug efflux pump.</text>
</comment>
<feature type="transmembrane region" description="Helical" evidence="13">
    <location>
        <begin position="194"/>
        <end position="216"/>
    </location>
</feature>
<evidence type="ECO:0000313" key="14">
    <source>
        <dbReference type="EMBL" id="TQR05536.1"/>
    </source>
</evidence>
<dbReference type="PANTHER" id="PTHR43298:SF2">
    <property type="entry name" value="FMN_FAD EXPORTER YEEO-RELATED"/>
    <property type="match status" value="1"/>
</dbReference>
<organism evidence="14 15">
    <name type="scientific">Psychrobacillus soli</name>
    <dbReference type="NCBI Taxonomy" id="1543965"/>
    <lineage>
        <taxon>Bacteria</taxon>
        <taxon>Bacillati</taxon>
        <taxon>Bacillota</taxon>
        <taxon>Bacilli</taxon>
        <taxon>Bacillales</taxon>
        <taxon>Bacillaceae</taxon>
        <taxon>Psychrobacillus</taxon>
    </lineage>
</organism>
<dbReference type="InterPro" id="IPR050222">
    <property type="entry name" value="MATE_MdtK"/>
</dbReference>
<evidence type="ECO:0000256" key="8">
    <source>
        <dbReference type="ARBA" id="ARBA00022692"/>
    </source>
</evidence>
<dbReference type="OrthoDB" id="9780160at2"/>
<keyword evidence="9 13" id="KW-1133">Transmembrane helix</keyword>
<evidence type="ECO:0000313" key="15">
    <source>
        <dbReference type="Proteomes" id="UP000318937"/>
    </source>
</evidence>
<dbReference type="GO" id="GO:0042910">
    <property type="term" value="F:xenobiotic transmembrane transporter activity"/>
    <property type="evidence" value="ECO:0007669"/>
    <property type="project" value="InterPro"/>
</dbReference>
<feature type="transmembrane region" description="Helical" evidence="13">
    <location>
        <begin position="133"/>
        <end position="150"/>
    </location>
</feature>
<comment type="subcellular location">
    <subcellularLocation>
        <location evidence="2">Cell membrane</location>
        <topology evidence="2">Multi-pass membrane protein</topology>
    </subcellularLocation>
</comment>
<feature type="transmembrane region" description="Helical" evidence="13">
    <location>
        <begin position="93"/>
        <end position="113"/>
    </location>
</feature>
<accession>A0A544SK04</accession>
<dbReference type="InterPro" id="IPR002528">
    <property type="entry name" value="MATE_fam"/>
</dbReference>
<sequence>MHETKSLPGKSKYMIKIVVPILITQVALYLMTFFDILMTSKYSIDHLAGVSIGSSIWVPVYTGLTGILIGITPIVAQLIGAKKKEDVRTFVQQGFYIAILLAFIVFIGILFLIDPVLNLIPLEDSVRLVAKKYLYMMSIGLIPLFLYSVLRSLIDALGRTRVSMVITLLSAPINIALNYVFIYGKFGFPALGGAGAGLGSAITYWIILFIAIFVVYKNKPFAELKIFNFWSKLSFAKMGSLTKIGIPIGLSIFAETTIFSAVTILMSVYSTEVISAHQIAMNFTSLLYMVPLSIAMGATILVGHEVGAKRYKDARTYSWLSVGTAIFFSFISSSILLIFREPIASIYTDDQYVITLTVQFFLFAALFQLSDAIQAPVQGALRGYKDVTVTFIMAIISYWIIGLPTGYILANFTSFERFGYWIGLIVGLTVGAITLVIRLVHLQKKIIKNDAAA</sequence>
<dbReference type="GO" id="GO:0015297">
    <property type="term" value="F:antiporter activity"/>
    <property type="evidence" value="ECO:0007669"/>
    <property type="project" value="UniProtKB-KW"/>
</dbReference>
<evidence type="ECO:0000256" key="2">
    <source>
        <dbReference type="ARBA" id="ARBA00004651"/>
    </source>
</evidence>
<comment type="caution">
    <text evidence="14">The sequence shown here is derived from an EMBL/GenBank/DDBJ whole genome shotgun (WGS) entry which is preliminary data.</text>
</comment>
<feature type="transmembrane region" description="Helical" evidence="13">
    <location>
        <begin position="162"/>
        <end position="182"/>
    </location>
</feature>
<dbReference type="Pfam" id="PF01554">
    <property type="entry name" value="MatE"/>
    <property type="match status" value="2"/>
</dbReference>
<evidence type="ECO:0000256" key="13">
    <source>
        <dbReference type="SAM" id="Phobius"/>
    </source>
</evidence>
<keyword evidence="7" id="KW-1003">Cell membrane</keyword>
<dbReference type="PANTHER" id="PTHR43298">
    <property type="entry name" value="MULTIDRUG RESISTANCE PROTEIN NORM-RELATED"/>
    <property type="match status" value="1"/>
</dbReference>
<feature type="transmembrane region" description="Helical" evidence="13">
    <location>
        <begin position="13"/>
        <end position="36"/>
    </location>
</feature>
<dbReference type="InterPro" id="IPR048279">
    <property type="entry name" value="MdtK-like"/>
</dbReference>
<evidence type="ECO:0000256" key="12">
    <source>
        <dbReference type="ARBA" id="ARBA00031636"/>
    </source>
</evidence>
<dbReference type="PIRSF" id="PIRSF006603">
    <property type="entry name" value="DinF"/>
    <property type="match status" value="1"/>
</dbReference>
<evidence type="ECO:0000256" key="4">
    <source>
        <dbReference type="ARBA" id="ARBA00020268"/>
    </source>
</evidence>
<dbReference type="GO" id="GO:0006811">
    <property type="term" value="P:monoatomic ion transport"/>
    <property type="evidence" value="ECO:0007669"/>
    <property type="project" value="UniProtKB-KW"/>
</dbReference>
<evidence type="ECO:0000256" key="5">
    <source>
        <dbReference type="ARBA" id="ARBA00022448"/>
    </source>
</evidence>
<dbReference type="RefSeq" id="WP_142609228.1">
    <property type="nucleotide sequence ID" value="NZ_VDGG01000069.1"/>
</dbReference>
<dbReference type="NCBIfam" id="TIGR00797">
    <property type="entry name" value="matE"/>
    <property type="match status" value="1"/>
</dbReference>
<keyword evidence="15" id="KW-1185">Reference proteome</keyword>
<name>A0A544SK04_9BACI</name>
<gene>
    <name evidence="14" type="ORF">FG383_19600</name>
</gene>
<evidence type="ECO:0000256" key="11">
    <source>
        <dbReference type="ARBA" id="ARBA00023136"/>
    </source>
</evidence>
<feature type="transmembrane region" description="Helical" evidence="13">
    <location>
        <begin position="389"/>
        <end position="412"/>
    </location>
</feature>
<keyword evidence="10" id="KW-0406">Ion transport</keyword>
<comment type="similarity">
    <text evidence="3">Belongs to the multi antimicrobial extrusion (MATE) (TC 2.A.66.1) family.</text>
</comment>
<evidence type="ECO:0000256" key="1">
    <source>
        <dbReference type="ARBA" id="ARBA00003408"/>
    </source>
</evidence>
<proteinExistence type="inferred from homology"/>
<evidence type="ECO:0000256" key="10">
    <source>
        <dbReference type="ARBA" id="ARBA00023065"/>
    </source>
</evidence>
<feature type="transmembrane region" description="Helical" evidence="13">
    <location>
        <begin position="418"/>
        <end position="440"/>
    </location>
</feature>
<evidence type="ECO:0000256" key="6">
    <source>
        <dbReference type="ARBA" id="ARBA00022449"/>
    </source>
</evidence>
<reference evidence="14 15" key="1">
    <citation type="submission" date="2019-05" db="EMBL/GenBank/DDBJ databases">
        <title>Psychrobacillus vulpis sp. nov., a new species isolated from feces of a red fox that inhabits in The Tablas de Daimiel Natural Park, Albacete, Spain.</title>
        <authorList>
            <person name="Rodriguez M."/>
            <person name="Reina J.C."/>
            <person name="Bejar V."/>
            <person name="Llamas I."/>
        </authorList>
    </citation>
    <scope>NUCLEOTIDE SEQUENCE [LARGE SCALE GENOMIC DNA]</scope>
    <source>
        <strain evidence="14 15">NHI-2</strain>
    </source>
</reference>
<protein>
    <recommendedName>
        <fullName evidence="4">Probable multidrug resistance protein NorM</fullName>
    </recommendedName>
    <alternativeName>
        <fullName evidence="12">Multidrug-efflux transporter</fullName>
    </alternativeName>
</protein>
<evidence type="ECO:0000256" key="3">
    <source>
        <dbReference type="ARBA" id="ARBA00010199"/>
    </source>
</evidence>
<feature type="transmembrane region" description="Helical" evidence="13">
    <location>
        <begin position="244"/>
        <end position="266"/>
    </location>
</feature>
<evidence type="ECO:0000256" key="9">
    <source>
        <dbReference type="ARBA" id="ARBA00022989"/>
    </source>
</evidence>
<keyword evidence="5" id="KW-0813">Transport</keyword>
<dbReference type="Proteomes" id="UP000318937">
    <property type="component" value="Unassembled WGS sequence"/>
</dbReference>
<feature type="transmembrane region" description="Helical" evidence="13">
    <location>
        <begin position="316"/>
        <end position="339"/>
    </location>
</feature>
<feature type="transmembrane region" description="Helical" evidence="13">
    <location>
        <begin position="286"/>
        <end position="304"/>
    </location>
</feature>
<keyword evidence="11 13" id="KW-0472">Membrane</keyword>